<proteinExistence type="predicted"/>
<dbReference type="InterPro" id="IPR008928">
    <property type="entry name" value="6-hairpin_glycosidase_sf"/>
</dbReference>
<dbReference type="Gene3D" id="1.50.10.10">
    <property type="match status" value="1"/>
</dbReference>
<dbReference type="InterPro" id="IPR010905">
    <property type="entry name" value="Glyco_hydro_88"/>
</dbReference>
<dbReference type="PANTHER" id="PTHR41814:SF1">
    <property type="entry name" value="CELLULASE"/>
    <property type="match status" value="1"/>
</dbReference>
<feature type="signal peptide" evidence="2">
    <location>
        <begin position="1"/>
        <end position="23"/>
    </location>
</feature>
<dbReference type="SUPFAM" id="SSF48208">
    <property type="entry name" value="Six-hairpin glycosidases"/>
    <property type="match status" value="1"/>
</dbReference>
<sequence length="421" mass="45376">MPRPLVQTLVLFSSLLAIRGTFGGPLLHSNPFPLDPGFDIESVAVLAKSIPSHSWEYGTASETLLELYDPEISVFGSSPFTVTPGYLKSHKGKIQGLEYAKSVIVLGTGVNGLADGDGAVGDPASLGVSAVLLSDYLGKDEGAPYANATAGEVEFIMDQAQRWSNGAISHRVEAPELWADFVYMAPPFLAYYAVHTSNLTLLQETVQQCGLYREALQPDDSNGLWIHIAGPPIPDPGLWSTGNAWAAAGMTRILATVMHLPASFCKTAKERRWRDKAIDDLTTWIKEILDGAIESPMDGRLLRNYLNDTTGDGFGFGEISGSNLLAGVAYRMAVLRPDVFAPSSSGYKRWHGKGKYLDFADGIMEEMGRDGHVTANGTATPAVNPLGWTDPKPYTAGSPEGQNFVVLMYVAWRDCVKAGIC</sequence>
<evidence type="ECO:0000313" key="3">
    <source>
        <dbReference type="EMBL" id="KAF5349113.1"/>
    </source>
</evidence>
<keyword evidence="4" id="KW-1185">Reference proteome</keyword>
<keyword evidence="1" id="KW-0378">Hydrolase</keyword>
<comment type="caution">
    <text evidence="3">The sequence shown here is derived from an EMBL/GenBank/DDBJ whole genome shotgun (WGS) entry which is preliminary data.</text>
</comment>
<accession>A0A8H5CWY8</accession>
<keyword evidence="2" id="KW-0732">Signal</keyword>
<protein>
    <submittedName>
        <fullName evidence="3">Uncharacterized protein</fullName>
    </submittedName>
</protein>
<dbReference type="Pfam" id="PF07470">
    <property type="entry name" value="Glyco_hydro_88"/>
    <property type="match status" value="1"/>
</dbReference>
<dbReference type="AlphaFoldDB" id="A0A8H5CWY8"/>
<dbReference type="PANTHER" id="PTHR41814">
    <property type="entry name" value="EXPRESSED PROTEIN"/>
    <property type="match status" value="1"/>
</dbReference>
<dbReference type="GO" id="GO:0005975">
    <property type="term" value="P:carbohydrate metabolic process"/>
    <property type="evidence" value="ECO:0007669"/>
    <property type="project" value="InterPro"/>
</dbReference>
<name>A0A8H5CWY8_9AGAR</name>
<dbReference type="OrthoDB" id="4138492at2759"/>
<reference evidence="3 4" key="1">
    <citation type="journal article" date="2020" name="ISME J.">
        <title>Uncovering the hidden diversity of litter-decomposition mechanisms in mushroom-forming fungi.</title>
        <authorList>
            <person name="Floudas D."/>
            <person name="Bentzer J."/>
            <person name="Ahren D."/>
            <person name="Johansson T."/>
            <person name="Persson P."/>
            <person name="Tunlid A."/>
        </authorList>
    </citation>
    <scope>NUCLEOTIDE SEQUENCE [LARGE SCALE GENOMIC DNA]</scope>
    <source>
        <strain evidence="3 4">CBS 146.42</strain>
    </source>
</reference>
<evidence type="ECO:0000313" key="4">
    <source>
        <dbReference type="Proteomes" id="UP000559027"/>
    </source>
</evidence>
<organism evidence="3 4">
    <name type="scientific">Leucocoprinus leucothites</name>
    <dbReference type="NCBI Taxonomy" id="201217"/>
    <lineage>
        <taxon>Eukaryota</taxon>
        <taxon>Fungi</taxon>
        <taxon>Dikarya</taxon>
        <taxon>Basidiomycota</taxon>
        <taxon>Agaricomycotina</taxon>
        <taxon>Agaricomycetes</taxon>
        <taxon>Agaricomycetidae</taxon>
        <taxon>Agaricales</taxon>
        <taxon>Agaricineae</taxon>
        <taxon>Agaricaceae</taxon>
        <taxon>Leucocoprinus</taxon>
    </lineage>
</organism>
<evidence type="ECO:0000256" key="1">
    <source>
        <dbReference type="ARBA" id="ARBA00022801"/>
    </source>
</evidence>
<dbReference type="EMBL" id="JAACJO010000017">
    <property type="protein sequence ID" value="KAF5349113.1"/>
    <property type="molecule type" value="Genomic_DNA"/>
</dbReference>
<dbReference type="GO" id="GO:0016787">
    <property type="term" value="F:hydrolase activity"/>
    <property type="evidence" value="ECO:0007669"/>
    <property type="project" value="UniProtKB-KW"/>
</dbReference>
<dbReference type="Proteomes" id="UP000559027">
    <property type="component" value="Unassembled WGS sequence"/>
</dbReference>
<gene>
    <name evidence="3" type="ORF">D9756_009454</name>
</gene>
<feature type="chain" id="PRO_5034287526" evidence="2">
    <location>
        <begin position="24"/>
        <end position="421"/>
    </location>
</feature>
<dbReference type="InterPro" id="IPR012341">
    <property type="entry name" value="6hp_glycosidase-like_sf"/>
</dbReference>
<evidence type="ECO:0000256" key="2">
    <source>
        <dbReference type="SAM" id="SignalP"/>
    </source>
</evidence>